<protein>
    <submittedName>
        <fullName evidence="2">Acyl carrier protein</fullName>
    </submittedName>
</protein>
<dbReference type="Pfam" id="PF00550">
    <property type="entry name" value="PP-binding"/>
    <property type="match status" value="1"/>
</dbReference>
<sequence>MPADQRRVLAELTEMLHAILGEFGTDVEITLDTTFRDDLGMESLDVVSLAGRLQARYGSAVNLAQFAAAFDLDSIRELRVGKLVEYISRSLDEQAPMEALSS</sequence>
<evidence type="ECO:0000313" key="3">
    <source>
        <dbReference type="Proteomes" id="UP000653674"/>
    </source>
</evidence>
<evidence type="ECO:0000313" key="2">
    <source>
        <dbReference type="EMBL" id="GIG73109.1"/>
    </source>
</evidence>
<organism evidence="2 3">
    <name type="scientific">Planosporangium flavigriseum</name>
    <dbReference type="NCBI Taxonomy" id="373681"/>
    <lineage>
        <taxon>Bacteria</taxon>
        <taxon>Bacillati</taxon>
        <taxon>Actinomycetota</taxon>
        <taxon>Actinomycetes</taxon>
        <taxon>Micromonosporales</taxon>
        <taxon>Micromonosporaceae</taxon>
        <taxon>Planosporangium</taxon>
    </lineage>
</organism>
<dbReference type="EMBL" id="BONU01000007">
    <property type="protein sequence ID" value="GIG73109.1"/>
    <property type="molecule type" value="Genomic_DNA"/>
</dbReference>
<dbReference type="Gene3D" id="1.10.1200.10">
    <property type="entry name" value="ACP-like"/>
    <property type="match status" value="1"/>
</dbReference>
<comment type="caution">
    <text evidence="2">The sequence shown here is derived from an EMBL/GenBank/DDBJ whole genome shotgun (WGS) entry which is preliminary data.</text>
</comment>
<dbReference type="InterPro" id="IPR036736">
    <property type="entry name" value="ACP-like_sf"/>
</dbReference>
<dbReference type="InterPro" id="IPR009081">
    <property type="entry name" value="PP-bd_ACP"/>
</dbReference>
<proteinExistence type="predicted"/>
<accession>A0A8J3LKL4</accession>
<dbReference type="AlphaFoldDB" id="A0A8J3LKL4"/>
<feature type="domain" description="Carrier" evidence="1">
    <location>
        <begin position="6"/>
        <end position="91"/>
    </location>
</feature>
<dbReference type="SUPFAM" id="SSF47336">
    <property type="entry name" value="ACP-like"/>
    <property type="match status" value="1"/>
</dbReference>
<dbReference type="Proteomes" id="UP000653674">
    <property type="component" value="Unassembled WGS sequence"/>
</dbReference>
<evidence type="ECO:0000259" key="1">
    <source>
        <dbReference type="PROSITE" id="PS50075"/>
    </source>
</evidence>
<dbReference type="PROSITE" id="PS50075">
    <property type="entry name" value="CARRIER"/>
    <property type="match status" value="1"/>
</dbReference>
<reference evidence="2" key="1">
    <citation type="submission" date="2021-01" db="EMBL/GenBank/DDBJ databases">
        <title>Whole genome shotgun sequence of Planosporangium flavigriseum NBRC 105377.</title>
        <authorList>
            <person name="Komaki H."/>
            <person name="Tamura T."/>
        </authorList>
    </citation>
    <scope>NUCLEOTIDE SEQUENCE</scope>
    <source>
        <strain evidence="2">NBRC 105377</strain>
    </source>
</reference>
<keyword evidence="3" id="KW-1185">Reference proteome</keyword>
<name>A0A8J3LKL4_9ACTN</name>
<dbReference type="RefSeq" id="WP_168071733.1">
    <property type="nucleotide sequence ID" value="NZ_BAAAQJ010000003.1"/>
</dbReference>
<gene>
    <name evidence="2" type="primary">acpP_1</name>
    <name evidence="2" type="ORF">Pfl04_15130</name>
</gene>